<evidence type="ECO:0000259" key="2">
    <source>
        <dbReference type="PROSITE" id="PS50887"/>
    </source>
</evidence>
<feature type="domain" description="GGDEF" evidence="2">
    <location>
        <begin position="242"/>
        <end position="370"/>
    </location>
</feature>
<dbReference type="RefSeq" id="WP_012259351.1">
    <property type="nucleotide sequence ID" value="NC_010175.1"/>
</dbReference>
<dbReference type="EMBL" id="CP000909">
    <property type="protein sequence ID" value="ABY36698.1"/>
    <property type="molecule type" value="Genomic_DNA"/>
</dbReference>
<keyword evidence="1" id="KW-0175">Coiled coil</keyword>
<reference evidence="4" key="1">
    <citation type="journal article" date="2011" name="BMC Genomics">
        <title>Complete genome sequence of the filamentous anoxygenic phototrophic bacterium Chloroflexus aurantiacus.</title>
        <authorList>
            <person name="Tang K.H."/>
            <person name="Barry K."/>
            <person name="Chertkov O."/>
            <person name="Dalin E."/>
            <person name="Han C.S."/>
            <person name="Hauser L.J."/>
            <person name="Honchak B.M."/>
            <person name="Karbach L.E."/>
            <person name="Land M.L."/>
            <person name="Lapidus A."/>
            <person name="Larimer F.W."/>
            <person name="Mikhailova N."/>
            <person name="Pitluck S."/>
            <person name="Pierson B.K."/>
            <person name="Blankenship R.E."/>
        </authorList>
    </citation>
    <scope>NUCLEOTIDE SEQUENCE [LARGE SCALE GENOMIC DNA]</scope>
    <source>
        <strain evidence="4">ATCC 29366 / DSM 635 / J-10-fl</strain>
    </source>
</reference>
<dbReference type="GO" id="GO:1902201">
    <property type="term" value="P:negative regulation of bacterial-type flagellum-dependent cell motility"/>
    <property type="evidence" value="ECO:0000318"/>
    <property type="project" value="GO_Central"/>
</dbReference>
<dbReference type="eggNOG" id="COG2199">
    <property type="taxonomic scope" value="Bacteria"/>
</dbReference>
<evidence type="ECO:0000313" key="3">
    <source>
        <dbReference type="EMBL" id="ABY36698.1"/>
    </source>
</evidence>
<dbReference type="HOGENOM" id="CLU_000445_11_32_0"/>
<dbReference type="AlphaFoldDB" id="A9WA16"/>
<dbReference type="InterPro" id="IPR000160">
    <property type="entry name" value="GGDEF_dom"/>
</dbReference>
<protein>
    <submittedName>
        <fullName evidence="3">Diguanylate cyclase</fullName>
    </submittedName>
</protein>
<dbReference type="InterPro" id="IPR029016">
    <property type="entry name" value="GAF-like_dom_sf"/>
</dbReference>
<dbReference type="Gene3D" id="3.30.70.270">
    <property type="match status" value="1"/>
</dbReference>
<dbReference type="GO" id="GO:0005886">
    <property type="term" value="C:plasma membrane"/>
    <property type="evidence" value="ECO:0000318"/>
    <property type="project" value="GO_Central"/>
</dbReference>
<proteinExistence type="predicted"/>
<dbReference type="PROSITE" id="PS50887">
    <property type="entry name" value="GGDEF"/>
    <property type="match status" value="1"/>
</dbReference>
<dbReference type="NCBIfam" id="TIGR00254">
    <property type="entry name" value="GGDEF"/>
    <property type="match status" value="1"/>
</dbReference>
<accession>A9WA16</accession>
<dbReference type="EnsemblBacteria" id="ABY36698">
    <property type="protein sequence ID" value="ABY36698"/>
    <property type="gene ID" value="Caur_3514"/>
</dbReference>
<dbReference type="Pfam" id="PF00990">
    <property type="entry name" value="GGDEF"/>
    <property type="match status" value="1"/>
</dbReference>
<organism evidence="3 4">
    <name type="scientific">Chloroflexus aurantiacus (strain ATCC 29366 / DSM 635 / J-10-fl)</name>
    <dbReference type="NCBI Taxonomy" id="324602"/>
    <lineage>
        <taxon>Bacteria</taxon>
        <taxon>Bacillati</taxon>
        <taxon>Chloroflexota</taxon>
        <taxon>Chloroflexia</taxon>
        <taxon>Chloroflexales</taxon>
        <taxon>Chloroflexineae</taxon>
        <taxon>Chloroflexaceae</taxon>
        <taxon>Chloroflexus</taxon>
    </lineage>
</organism>
<dbReference type="SUPFAM" id="SSF55073">
    <property type="entry name" value="Nucleotide cyclase"/>
    <property type="match status" value="1"/>
</dbReference>
<dbReference type="InterPro" id="IPR043128">
    <property type="entry name" value="Rev_trsase/Diguanyl_cyclase"/>
</dbReference>
<dbReference type="InterPro" id="IPR050469">
    <property type="entry name" value="Diguanylate_Cyclase"/>
</dbReference>
<evidence type="ECO:0000256" key="1">
    <source>
        <dbReference type="SAM" id="Coils"/>
    </source>
</evidence>
<dbReference type="SUPFAM" id="SSF55781">
    <property type="entry name" value="GAF domain-like"/>
    <property type="match status" value="1"/>
</dbReference>
<evidence type="ECO:0000313" key="4">
    <source>
        <dbReference type="Proteomes" id="UP000002008"/>
    </source>
</evidence>
<dbReference type="SMART" id="SM00267">
    <property type="entry name" value="GGDEF"/>
    <property type="match status" value="1"/>
</dbReference>
<dbReference type="Gene3D" id="3.30.450.40">
    <property type="match status" value="1"/>
</dbReference>
<name>A9WA16_CHLAA</name>
<dbReference type="CDD" id="cd01949">
    <property type="entry name" value="GGDEF"/>
    <property type="match status" value="1"/>
</dbReference>
<dbReference type="SMART" id="SM00065">
    <property type="entry name" value="GAF"/>
    <property type="match status" value="1"/>
</dbReference>
<dbReference type="GO" id="GO:0052621">
    <property type="term" value="F:diguanylate cyclase activity"/>
    <property type="evidence" value="ECO:0000318"/>
    <property type="project" value="GO_Central"/>
</dbReference>
<dbReference type="FunFam" id="3.30.70.270:FF:000001">
    <property type="entry name" value="Diguanylate cyclase domain protein"/>
    <property type="match status" value="1"/>
</dbReference>
<dbReference type="Pfam" id="PF01590">
    <property type="entry name" value="GAF"/>
    <property type="match status" value="1"/>
</dbReference>
<dbReference type="InParanoid" id="A9WA16"/>
<gene>
    <name evidence="3" type="ordered locus">Caur_3514</name>
</gene>
<sequence length="370" mass="41972">MTEEQPDNTDDQIVLPPIPPNEEERLRELESFQILDTLPEQIFEDIVRIAAYICQTPIALVNLVDRHRQWSMARLGFSDGEVERTLTFCAFTINDPDHVMVVPDATRDPRFASNPYVRREPYIRFYAGAPLVTSHGYALGTVCVIDLQPRQLSPEQLEMLRLLSRQVVTQLEIRRDLLRLEQRLLQREQEYLSLNAYLQSLEDKLAAAQQQSLTDPLTGVFNRRGFALRLSEEIERARRYQVTLALLLIDVDHFKQYNDTFGHLAGDEVLRMIAQLLSEGCCKHDIVARYGGEEFAVILPATAGDGAQVLGERLRRLVQMAAWPLHPLTISVGGAVLQPEMTDEHDLIARADSALYQAKAQGRNTCVIIA</sequence>
<dbReference type="Proteomes" id="UP000002008">
    <property type="component" value="Chromosome"/>
</dbReference>
<dbReference type="InterPro" id="IPR003018">
    <property type="entry name" value="GAF"/>
</dbReference>
<keyword evidence="4" id="KW-1185">Reference proteome</keyword>
<dbReference type="KEGG" id="cau:Caur_3514"/>
<dbReference type="PANTHER" id="PTHR45138:SF9">
    <property type="entry name" value="DIGUANYLATE CYCLASE DGCM-RELATED"/>
    <property type="match status" value="1"/>
</dbReference>
<dbReference type="PANTHER" id="PTHR45138">
    <property type="entry name" value="REGULATORY COMPONENTS OF SENSORY TRANSDUCTION SYSTEM"/>
    <property type="match status" value="1"/>
</dbReference>
<dbReference type="InterPro" id="IPR029787">
    <property type="entry name" value="Nucleotide_cyclase"/>
</dbReference>
<dbReference type="GO" id="GO:0043709">
    <property type="term" value="P:cell adhesion involved in single-species biofilm formation"/>
    <property type="evidence" value="ECO:0000318"/>
    <property type="project" value="GO_Central"/>
</dbReference>
<dbReference type="STRING" id="324602.Caur_3514"/>
<dbReference type="PATRIC" id="fig|324602.8.peg.3961"/>
<feature type="coiled-coil region" evidence="1">
    <location>
        <begin position="168"/>
        <end position="211"/>
    </location>
</feature>
<dbReference type="eggNOG" id="COG2203">
    <property type="taxonomic scope" value="Bacteria"/>
</dbReference>